<evidence type="ECO:0000256" key="7">
    <source>
        <dbReference type="ARBA" id="ARBA00022989"/>
    </source>
</evidence>
<keyword evidence="5" id="KW-0732">Signal</keyword>
<keyword evidence="8" id="KW-0472">Membrane</keyword>
<dbReference type="EMBL" id="JARQWQ010000050">
    <property type="protein sequence ID" value="KAK2557375.1"/>
    <property type="molecule type" value="Genomic_DNA"/>
</dbReference>
<dbReference type="PANTHER" id="PTHR22906">
    <property type="entry name" value="PROPERDIN"/>
    <property type="match status" value="1"/>
</dbReference>
<gene>
    <name evidence="11" type="ORF">P5673_020489</name>
</gene>
<evidence type="ECO:0000256" key="3">
    <source>
        <dbReference type="ARBA" id="ARBA00022525"/>
    </source>
</evidence>
<dbReference type="PROSITE" id="PS50092">
    <property type="entry name" value="TSP1"/>
    <property type="match status" value="4"/>
</dbReference>
<name>A0AAD9V1K3_ACRCE</name>
<keyword evidence="9" id="KW-1015">Disulfide bond</keyword>
<keyword evidence="7" id="KW-1133">Transmembrane helix</keyword>
<dbReference type="FunFam" id="2.20.100.10:FF:000007">
    <property type="entry name" value="Thrombospondin 1"/>
    <property type="match status" value="3"/>
</dbReference>
<keyword evidence="12" id="KW-1185">Reference proteome</keyword>
<comment type="subcellular location">
    <subcellularLocation>
        <location evidence="1">Membrane</location>
        <topology evidence="1">Single-pass membrane protein</topology>
    </subcellularLocation>
    <subcellularLocation>
        <location evidence="2">Secreted</location>
    </subcellularLocation>
</comment>
<reference evidence="11" key="1">
    <citation type="journal article" date="2023" name="G3 (Bethesda)">
        <title>Whole genome assembly and annotation of the endangered Caribbean coral Acropora cervicornis.</title>
        <authorList>
            <person name="Selwyn J.D."/>
            <person name="Vollmer S.V."/>
        </authorList>
    </citation>
    <scope>NUCLEOTIDE SEQUENCE</scope>
    <source>
        <strain evidence="11">K2</strain>
    </source>
</reference>
<keyword evidence="4" id="KW-0812">Transmembrane</keyword>
<dbReference type="GO" id="GO:0016020">
    <property type="term" value="C:membrane"/>
    <property type="evidence" value="ECO:0007669"/>
    <property type="project" value="UniProtKB-SubCell"/>
</dbReference>
<keyword evidence="3" id="KW-0964">Secreted</keyword>
<evidence type="ECO:0000256" key="8">
    <source>
        <dbReference type="ARBA" id="ARBA00023136"/>
    </source>
</evidence>
<comment type="caution">
    <text evidence="11">The sequence shown here is derived from an EMBL/GenBank/DDBJ whole genome shotgun (WGS) entry which is preliminary data.</text>
</comment>
<evidence type="ECO:0000256" key="2">
    <source>
        <dbReference type="ARBA" id="ARBA00004613"/>
    </source>
</evidence>
<sequence>MISILLPWKIRATLTNVWTFIGAAFAISTSKKENASTTQTNAAKPAQNAEPLNAKRRADLVQLMATGESGAYGAHAQRLANRANNQGNGCVIIQLQDMAGRNARVHQVKNKSAMKMFHVRLTECGEVGVNGVPAARLVNKENIPELGNVTHQLHNMAERNARDTRVRSRIVTKMSPVLSMANGENGANGARAQRHVNKENSREHVSAIHLRHNMAETNAKETQVNFKIATDMSHAQSMATGENGANGARAQRRVNKENSREHVSATHLRHNMAETNAKETQINFKIATDMSRAQLMETGESGVNGARAQRHANRENNQGSGCVIIQLQDMAGRNVMVHQVKRKSAMKIFHVQLMEIGENGVNGVSAARPVSRAPKLENVNAARRLRSMVGKNVLVNLWKPRTATKMFRAQLMEIGENGVNGVSAARPVSRAPKLENVNAARRLHSMVGKNVLVNLWKPRTATKMSRAQLMEIGENGANGVSAARPVSRAPKLEDVNAARRLRMNGNWAEWGAWTKCSLTCGPGTQTRVRQCNNPAPAYGGKNCDGPFRQSGVCIKKKCPVDGNWGGWSSWSTCSKTCKQGQQWRSRKCNSPAPKYDGKTCAGEPKQIIYCNANVPCPVDGMWGSWTTWSACSQTCGYGVRERNRYCDNPKPAYNGTTCVGDGYQKIRCHAYYPCPINGNWTNWGPWTPCTKTCGSSYRKRSRSCANPPPQFGGNGCNGKNDQVERCTRPSCKYCSWYYGLPS</sequence>
<dbReference type="InterPro" id="IPR000884">
    <property type="entry name" value="TSP1_rpt"/>
</dbReference>
<evidence type="ECO:0000313" key="12">
    <source>
        <dbReference type="Proteomes" id="UP001249851"/>
    </source>
</evidence>
<proteinExistence type="predicted"/>
<dbReference type="Proteomes" id="UP001249851">
    <property type="component" value="Unassembled WGS sequence"/>
</dbReference>
<dbReference type="InterPro" id="IPR052065">
    <property type="entry name" value="Compl_asym_regulator"/>
</dbReference>
<reference evidence="11" key="2">
    <citation type="journal article" date="2023" name="Science">
        <title>Genomic signatures of disease resistance in endangered staghorn corals.</title>
        <authorList>
            <person name="Vollmer S.V."/>
            <person name="Selwyn J.D."/>
            <person name="Despard B.A."/>
            <person name="Roesel C.L."/>
        </authorList>
    </citation>
    <scope>NUCLEOTIDE SEQUENCE</scope>
    <source>
        <strain evidence="11">K2</strain>
    </source>
</reference>
<evidence type="ECO:0000256" key="4">
    <source>
        <dbReference type="ARBA" id="ARBA00022692"/>
    </source>
</evidence>
<dbReference type="Gene3D" id="2.20.100.10">
    <property type="entry name" value="Thrombospondin type-1 (TSP1) repeat"/>
    <property type="match status" value="4"/>
</dbReference>
<evidence type="ECO:0000256" key="10">
    <source>
        <dbReference type="SAM" id="MobiDB-lite"/>
    </source>
</evidence>
<evidence type="ECO:0000256" key="6">
    <source>
        <dbReference type="ARBA" id="ARBA00022737"/>
    </source>
</evidence>
<dbReference type="SUPFAM" id="SSF82895">
    <property type="entry name" value="TSP-1 type 1 repeat"/>
    <property type="match status" value="4"/>
</dbReference>
<dbReference type="PRINTS" id="PR01705">
    <property type="entry name" value="TSP1REPEAT"/>
</dbReference>
<protein>
    <submittedName>
        <fullName evidence="11">Hemicentin-1</fullName>
    </submittedName>
</protein>
<dbReference type="Pfam" id="PF00090">
    <property type="entry name" value="TSP_1"/>
    <property type="match status" value="4"/>
</dbReference>
<dbReference type="SMART" id="SM00209">
    <property type="entry name" value="TSP1"/>
    <property type="match status" value="4"/>
</dbReference>
<evidence type="ECO:0000256" key="5">
    <source>
        <dbReference type="ARBA" id="ARBA00022729"/>
    </source>
</evidence>
<dbReference type="InterPro" id="IPR036383">
    <property type="entry name" value="TSP1_rpt_sf"/>
</dbReference>
<evidence type="ECO:0000256" key="1">
    <source>
        <dbReference type="ARBA" id="ARBA00004167"/>
    </source>
</evidence>
<evidence type="ECO:0000313" key="11">
    <source>
        <dbReference type="EMBL" id="KAK2557375.1"/>
    </source>
</evidence>
<keyword evidence="6" id="KW-0677">Repeat</keyword>
<feature type="compositionally biased region" description="Basic and acidic residues" evidence="10">
    <location>
        <begin position="254"/>
        <end position="264"/>
    </location>
</feature>
<accession>A0AAD9V1K3</accession>
<evidence type="ECO:0000256" key="9">
    <source>
        <dbReference type="ARBA" id="ARBA00023157"/>
    </source>
</evidence>
<dbReference type="PANTHER" id="PTHR22906:SF43">
    <property type="entry name" value="PROPERDIN"/>
    <property type="match status" value="1"/>
</dbReference>
<feature type="region of interest" description="Disordered" evidence="10">
    <location>
        <begin position="238"/>
        <end position="265"/>
    </location>
</feature>
<dbReference type="FunFam" id="2.20.100.10:FF:000001">
    <property type="entry name" value="semaphorin-5A isoform X1"/>
    <property type="match status" value="1"/>
</dbReference>
<dbReference type="AlphaFoldDB" id="A0AAD9V1K3"/>
<organism evidence="11 12">
    <name type="scientific">Acropora cervicornis</name>
    <name type="common">Staghorn coral</name>
    <dbReference type="NCBI Taxonomy" id="6130"/>
    <lineage>
        <taxon>Eukaryota</taxon>
        <taxon>Metazoa</taxon>
        <taxon>Cnidaria</taxon>
        <taxon>Anthozoa</taxon>
        <taxon>Hexacorallia</taxon>
        <taxon>Scleractinia</taxon>
        <taxon>Astrocoeniina</taxon>
        <taxon>Acroporidae</taxon>
        <taxon>Acropora</taxon>
    </lineage>
</organism>